<feature type="region of interest" description="Disordered" evidence="1">
    <location>
        <begin position="40"/>
        <end position="170"/>
    </location>
</feature>
<evidence type="ECO:0000256" key="1">
    <source>
        <dbReference type="SAM" id="MobiDB-lite"/>
    </source>
</evidence>
<sequence>PSNMDALREGAREIAEQEMIAAADQAQLLSAMMKSDKLKASLLPEAETGEPSQGSTRAGTPVGTATGSGQDARNTAETPAPTTPPPTAAPMDTSMREPKRPAETEEEELQGEGSGKGRDKWPRSQSKGNARASGGGWERDHRTPQQRRHQGRSWNWERDDRQQDRRSDDRRDRKLLELCLAASRLMMRHEDQLSINRAQDNFVMFAQTKGLLSAIPELYKATEAWRLTKSEHPETLTLPLRAWLLKHWVDLLHQRMEAVMESEQTLQQAKELLILDEACNVPYLEWNRTERKMQIKKDRDPMTLTQVLELLRQMQVLVLQPLAILRFHTTRELVQNMQSDVVPLMLQIGSRTAECHQLWNAFYRLSHSGACRVVATSLRGDKMGRSALAQAIQKLIDEMCAASDSSIPAIFAIAMLLPLHCAGYVPQVPKPALNPLSFCSLTCCE</sequence>
<dbReference type="AlphaFoldDB" id="A0A813BYB8"/>
<dbReference type="EMBL" id="CAJNJA010079317">
    <property type="protein sequence ID" value="CAE7924797.1"/>
    <property type="molecule type" value="Genomic_DNA"/>
</dbReference>
<accession>A0A813BYB8</accession>
<protein>
    <submittedName>
        <fullName evidence="2">Uncharacterized protein</fullName>
    </submittedName>
</protein>
<comment type="caution">
    <text evidence="2">The sequence shown here is derived from an EMBL/GenBank/DDBJ whole genome shotgun (WGS) entry which is preliminary data.</text>
</comment>
<name>A0A813BYB8_9DINO</name>
<feature type="compositionally biased region" description="Basic and acidic residues" evidence="1">
    <location>
        <begin position="155"/>
        <end position="170"/>
    </location>
</feature>
<gene>
    <name evidence="2" type="ORF">SNEC2469_LOCUS31987</name>
</gene>
<feature type="compositionally biased region" description="Polar residues" evidence="1">
    <location>
        <begin position="50"/>
        <end position="73"/>
    </location>
</feature>
<feature type="non-terminal residue" evidence="2">
    <location>
        <position position="1"/>
    </location>
</feature>
<reference evidence="2" key="1">
    <citation type="submission" date="2021-02" db="EMBL/GenBank/DDBJ databases">
        <authorList>
            <person name="Dougan E. K."/>
            <person name="Rhodes N."/>
            <person name="Thang M."/>
            <person name="Chan C."/>
        </authorList>
    </citation>
    <scope>NUCLEOTIDE SEQUENCE</scope>
</reference>
<dbReference type="Proteomes" id="UP000601435">
    <property type="component" value="Unassembled WGS sequence"/>
</dbReference>
<evidence type="ECO:0000313" key="3">
    <source>
        <dbReference type="Proteomes" id="UP000601435"/>
    </source>
</evidence>
<organism evidence="2 3">
    <name type="scientific">Symbiodinium necroappetens</name>
    <dbReference type="NCBI Taxonomy" id="1628268"/>
    <lineage>
        <taxon>Eukaryota</taxon>
        <taxon>Sar</taxon>
        <taxon>Alveolata</taxon>
        <taxon>Dinophyceae</taxon>
        <taxon>Suessiales</taxon>
        <taxon>Symbiodiniaceae</taxon>
        <taxon>Symbiodinium</taxon>
    </lineage>
</organism>
<feature type="compositionally biased region" description="Basic and acidic residues" evidence="1">
    <location>
        <begin position="94"/>
        <end position="103"/>
    </location>
</feature>
<keyword evidence="3" id="KW-1185">Reference proteome</keyword>
<evidence type="ECO:0000313" key="2">
    <source>
        <dbReference type="EMBL" id="CAE7924797.1"/>
    </source>
</evidence>
<proteinExistence type="predicted"/>
<dbReference type="OrthoDB" id="436513at2759"/>